<dbReference type="GO" id="GO:0016763">
    <property type="term" value="F:pentosyltransferase activity"/>
    <property type="evidence" value="ECO:0007669"/>
    <property type="project" value="TreeGrafter"/>
</dbReference>
<dbReference type="PANTHER" id="PTHR33908">
    <property type="entry name" value="MANNOSYLTRANSFERASE YKCB-RELATED"/>
    <property type="match status" value="1"/>
</dbReference>
<evidence type="ECO:0000256" key="4">
    <source>
        <dbReference type="ARBA" id="ARBA00022679"/>
    </source>
</evidence>
<feature type="transmembrane region" description="Helical" evidence="9">
    <location>
        <begin position="310"/>
        <end position="328"/>
    </location>
</feature>
<feature type="transmembrane region" description="Helical" evidence="9">
    <location>
        <begin position="27"/>
        <end position="46"/>
    </location>
</feature>
<dbReference type="GO" id="GO:0009103">
    <property type="term" value="P:lipopolysaccharide biosynthetic process"/>
    <property type="evidence" value="ECO:0007669"/>
    <property type="project" value="UniProtKB-ARBA"/>
</dbReference>
<feature type="transmembrane region" description="Helical" evidence="9">
    <location>
        <begin position="146"/>
        <end position="167"/>
    </location>
</feature>
<evidence type="ECO:0000256" key="6">
    <source>
        <dbReference type="ARBA" id="ARBA00022989"/>
    </source>
</evidence>
<keyword evidence="5 9" id="KW-0812">Transmembrane</keyword>
<reference evidence="10 11" key="1">
    <citation type="submission" date="2019-02" db="EMBL/GenBank/DDBJ databases">
        <title>Deep-cultivation of Planctomycetes and their phenomic and genomic characterization uncovers novel biology.</title>
        <authorList>
            <person name="Wiegand S."/>
            <person name="Jogler M."/>
            <person name="Boedeker C."/>
            <person name="Pinto D."/>
            <person name="Vollmers J."/>
            <person name="Rivas-Marin E."/>
            <person name="Kohn T."/>
            <person name="Peeters S.H."/>
            <person name="Heuer A."/>
            <person name="Rast P."/>
            <person name="Oberbeckmann S."/>
            <person name="Bunk B."/>
            <person name="Jeske O."/>
            <person name="Meyerdierks A."/>
            <person name="Storesund J.E."/>
            <person name="Kallscheuer N."/>
            <person name="Luecker S."/>
            <person name="Lage O.M."/>
            <person name="Pohl T."/>
            <person name="Merkel B.J."/>
            <person name="Hornburger P."/>
            <person name="Mueller R.-W."/>
            <person name="Bruemmer F."/>
            <person name="Labrenz M."/>
            <person name="Spormann A.M."/>
            <person name="Op den Camp H."/>
            <person name="Overmann J."/>
            <person name="Amann R."/>
            <person name="Jetten M.S.M."/>
            <person name="Mascher T."/>
            <person name="Medema M.H."/>
            <person name="Devos D.P."/>
            <person name="Kaster A.-K."/>
            <person name="Ovreas L."/>
            <person name="Rohde M."/>
            <person name="Galperin M.Y."/>
            <person name="Jogler C."/>
        </authorList>
    </citation>
    <scope>NUCLEOTIDE SEQUENCE [LARGE SCALE GENOMIC DNA]</scope>
    <source>
        <strain evidence="10 11">Mal4</strain>
    </source>
</reference>
<feature type="transmembrane region" description="Helical" evidence="9">
    <location>
        <begin position="214"/>
        <end position="235"/>
    </location>
</feature>
<name>A0A517ZAP9_9PLAN</name>
<comment type="subcellular location">
    <subcellularLocation>
        <location evidence="1">Cell membrane</location>
        <topology evidence="1">Multi-pass membrane protein</topology>
    </subcellularLocation>
</comment>
<dbReference type="AlphaFoldDB" id="A0A517ZAP9"/>
<feature type="transmembrane region" description="Helical" evidence="9">
    <location>
        <begin position="384"/>
        <end position="403"/>
    </location>
</feature>
<proteinExistence type="predicted"/>
<evidence type="ECO:0008006" key="12">
    <source>
        <dbReference type="Google" id="ProtNLM"/>
    </source>
</evidence>
<feature type="transmembrane region" description="Helical" evidence="9">
    <location>
        <begin position="247"/>
        <end position="265"/>
    </location>
</feature>
<evidence type="ECO:0000256" key="3">
    <source>
        <dbReference type="ARBA" id="ARBA00022676"/>
    </source>
</evidence>
<feature type="compositionally biased region" description="Low complexity" evidence="8">
    <location>
        <begin position="8"/>
        <end position="20"/>
    </location>
</feature>
<feature type="transmembrane region" description="Helical" evidence="9">
    <location>
        <begin position="107"/>
        <end position="125"/>
    </location>
</feature>
<dbReference type="Proteomes" id="UP000320496">
    <property type="component" value="Chromosome"/>
</dbReference>
<keyword evidence="2" id="KW-1003">Cell membrane</keyword>
<organism evidence="10 11">
    <name type="scientific">Maioricimonas rarisocia</name>
    <dbReference type="NCBI Taxonomy" id="2528026"/>
    <lineage>
        <taxon>Bacteria</taxon>
        <taxon>Pseudomonadati</taxon>
        <taxon>Planctomycetota</taxon>
        <taxon>Planctomycetia</taxon>
        <taxon>Planctomycetales</taxon>
        <taxon>Planctomycetaceae</taxon>
        <taxon>Maioricimonas</taxon>
    </lineage>
</organism>
<dbReference type="PANTHER" id="PTHR33908:SF11">
    <property type="entry name" value="MEMBRANE PROTEIN"/>
    <property type="match status" value="1"/>
</dbReference>
<evidence type="ECO:0000313" key="11">
    <source>
        <dbReference type="Proteomes" id="UP000320496"/>
    </source>
</evidence>
<dbReference type="OrthoDB" id="5318634at2"/>
<keyword evidence="7 9" id="KW-0472">Membrane</keyword>
<keyword evidence="11" id="KW-1185">Reference proteome</keyword>
<protein>
    <recommendedName>
        <fullName evidence="12">Glycosyltransferase RgtA/B/C/D-like domain-containing protein</fullName>
    </recommendedName>
</protein>
<evidence type="ECO:0000256" key="1">
    <source>
        <dbReference type="ARBA" id="ARBA00004651"/>
    </source>
</evidence>
<evidence type="ECO:0000313" key="10">
    <source>
        <dbReference type="EMBL" id="QDU39585.1"/>
    </source>
</evidence>
<sequence length="550" mass="61302">MTSGATIPAAEEAAQAPSASQERGGSFARLAATVLLIGVAGVALWLRTDHIAEASYWFDESSSWKTISFGWGEMFTPITRNVHPPFFYLALKSWATLFGDSPVSLRMFSATFGVLAVLAAYRLTLEVLANIGSLQGDSPRAAGRRLSAGVCAAALLAVSAMQVQAGLNARMYTLGTFLAVVCATHVLRAARTGGTVRDWATAAVTGTMLTLTHYYGLFTAAALGLFLLGSFVCTLWRQGWCGTTKRLVAGMGASAWLAANVWGLWLPYFEAQRGQVTDSYWTPTFNWQQLPRTCTVMLSSKEWYGPFGEWMWWVAGLCGLVSLVLFLWGGRGGWLVALAVVVPFAVSIAYSLQGRSVFVLRYFTFAQVFLLIGWAVLTARIRWWFPRAVIQVASIVWMGYWTYGMLETRDWQCDRSQLKDVADVLAEWRDDSETVIVGTAVVHPTVLHYSANRQNIFVYDRGHPYPHYQGSPLLRDSEPLSVQGLEESGVDRVYTVDVYDLYREGSRFEVKLPDEWKQVRQRWFEERHGQPLRVFLREYRREPPPAGGPA</sequence>
<dbReference type="GO" id="GO:0005886">
    <property type="term" value="C:plasma membrane"/>
    <property type="evidence" value="ECO:0007669"/>
    <property type="project" value="UniProtKB-SubCell"/>
</dbReference>
<evidence type="ECO:0000256" key="9">
    <source>
        <dbReference type="SAM" id="Phobius"/>
    </source>
</evidence>
<evidence type="ECO:0000256" key="5">
    <source>
        <dbReference type="ARBA" id="ARBA00022692"/>
    </source>
</evidence>
<accession>A0A517ZAP9</accession>
<dbReference type="KEGG" id="mri:Mal4_39300"/>
<keyword evidence="3" id="KW-0328">Glycosyltransferase</keyword>
<dbReference type="RefSeq" id="WP_145370753.1">
    <property type="nucleotide sequence ID" value="NZ_CP036275.1"/>
</dbReference>
<feature type="transmembrane region" description="Helical" evidence="9">
    <location>
        <begin position="358"/>
        <end position="377"/>
    </location>
</feature>
<dbReference type="InterPro" id="IPR050297">
    <property type="entry name" value="LipidA_mod_glycosyltrf_83"/>
</dbReference>
<evidence type="ECO:0000256" key="2">
    <source>
        <dbReference type="ARBA" id="ARBA00022475"/>
    </source>
</evidence>
<keyword evidence="6 9" id="KW-1133">Transmembrane helix</keyword>
<keyword evidence="4" id="KW-0808">Transferase</keyword>
<evidence type="ECO:0000256" key="8">
    <source>
        <dbReference type="SAM" id="MobiDB-lite"/>
    </source>
</evidence>
<dbReference type="EMBL" id="CP036275">
    <property type="protein sequence ID" value="QDU39585.1"/>
    <property type="molecule type" value="Genomic_DNA"/>
</dbReference>
<evidence type="ECO:0000256" key="7">
    <source>
        <dbReference type="ARBA" id="ARBA00023136"/>
    </source>
</evidence>
<gene>
    <name evidence="10" type="ORF">Mal4_39300</name>
</gene>
<feature type="region of interest" description="Disordered" evidence="8">
    <location>
        <begin position="1"/>
        <end position="20"/>
    </location>
</feature>
<feature type="transmembrane region" description="Helical" evidence="9">
    <location>
        <begin position="335"/>
        <end position="352"/>
    </location>
</feature>